<keyword evidence="6 7" id="KW-0472">Membrane</keyword>
<evidence type="ECO:0000256" key="1">
    <source>
        <dbReference type="ARBA" id="ARBA00004141"/>
    </source>
</evidence>
<feature type="domain" description="Major facilitator superfamily (MFS) profile" evidence="8">
    <location>
        <begin position="32"/>
        <end position="442"/>
    </location>
</feature>
<reference evidence="9 10" key="1">
    <citation type="submission" date="2016-01" db="EMBL/GenBank/DDBJ databases">
        <authorList>
            <person name="McClelland M."/>
            <person name="Jain A."/>
            <person name="Saraogi P."/>
            <person name="Mendelson R."/>
            <person name="Westerman R."/>
            <person name="SanMiguel P."/>
            <person name="Csonka L."/>
        </authorList>
    </citation>
    <scope>NUCLEOTIDE SEQUENCE [LARGE SCALE GENOMIC DNA]</scope>
    <source>
        <strain evidence="9 10">NCPPB 2472</strain>
    </source>
</reference>
<dbReference type="PROSITE" id="PS50850">
    <property type="entry name" value="MFS"/>
    <property type="match status" value="1"/>
</dbReference>
<evidence type="ECO:0000256" key="2">
    <source>
        <dbReference type="ARBA" id="ARBA00022448"/>
    </source>
</evidence>
<comment type="subcellular location">
    <subcellularLocation>
        <location evidence="1">Membrane</location>
        <topology evidence="1">Multi-pass membrane protein</topology>
    </subcellularLocation>
</comment>
<feature type="transmembrane region" description="Helical" evidence="7">
    <location>
        <begin position="28"/>
        <end position="46"/>
    </location>
</feature>
<dbReference type="FunFam" id="1.20.1250.20:FF:000018">
    <property type="entry name" value="MFS transporter permease"/>
    <property type="match status" value="1"/>
</dbReference>
<dbReference type="PANTHER" id="PTHR43791:SF36">
    <property type="entry name" value="TRANSPORTER, PUTATIVE (AFU_ORTHOLOGUE AFUA_6G08340)-RELATED"/>
    <property type="match status" value="1"/>
</dbReference>
<dbReference type="PANTHER" id="PTHR43791">
    <property type="entry name" value="PERMEASE-RELATED"/>
    <property type="match status" value="1"/>
</dbReference>
<feature type="transmembrane region" description="Helical" evidence="7">
    <location>
        <begin position="195"/>
        <end position="213"/>
    </location>
</feature>
<sequence length="451" mass="48652">MTRTVTVDSVPTPLQRSSERIDRVYRKVTLRLMSFIFVAWVLNYLDRVNISFAQIHLKHDLGMSDAAYGLGVSLFFIGYIALEIPSTLYLQKIGARLTITRIMLLWGIISASMAFMTSPVHFYIARALLGAAEAGFWPGIILYLTYWYPGARRARITSRFLLAIAAAGIIGGPLSGGILVNFIDVMGMKSWQWMFILEGLPAVAMGVMAYFYLVDKPEQARWLDDEEKAIILDALAADRAGKHPVTDKRHALLAALKDPRVYVLAAGWATVPLCGTILNYWTPTIIRQTGINDVLQVGLLSTLPYIVGAVAMILIARSSDICLERRWHFFFSVAFGASGACLLPHVLDSAIISIACLAMIAVSYFGAAAIIWSIPPAYLNDESAAGGISAISSLGQVGAFCAPVGLGWINTVSGSLAIGLTAIGALVLAGGLAVLIAVPANTLSEKPLIDD</sequence>
<evidence type="ECO:0000256" key="6">
    <source>
        <dbReference type="ARBA" id="ARBA00023136"/>
    </source>
</evidence>
<keyword evidence="5 7" id="KW-1133">Transmembrane helix</keyword>
<dbReference type="InterPro" id="IPR011701">
    <property type="entry name" value="MFS"/>
</dbReference>
<dbReference type="SUPFAM" id="SSF103473">
    <property type="entry name" value="MFS general substrate transporter"/>
    <property type="match status" value="1"/>
</dbReference>
<keyword evidence="4" id="KW-0058">Aromatic hydrocarbons catabolism</keyword>
<feature type="transmembrane region" description="Helical" evidence="7">
    <location>
        <begin position="160"/>
        <end position="183"/>
    </location>
</feature>
<evidence type="ECO:0000256" key="4">
    <source>
        <dbReference type="ARBA" id="ARBA00022797"/>
    </source>
</evidence>
<evidence type="ECO:0000259" key="8">
    <source>
        <dbReference type="PROSITE" id="PS50850"/>
    </source>
</evidence>
<feature type="transmembrane region" description="Helical" evidence="7">
    <location>
        <begin position="66"/>
        <end position="90"/>
    </location>
</feature>
<name>A0A0X1T4R9_PSEAA</name>
<feature type="transmembrane region" description="Helical" evidence="7">
    <location>
        <begin position="327"/>
        <end position="345"/>
    </location>
</feature>
<dbReference type="AlphaFoldDB" id="A0A0X1T4R9"/>
<evidence type="ECO:0000313" key="10">
    <source>
        <dbReference type="Proteomes" id="UP000063229"/>
    </source>
</evidence>
<dbReference type="GO" id="GO:0022857">
    <property type="term" value="F:transmembrane transporter activity"/>
    <property type="evidence" value="ECO:0007669"/>
    <property type="project" value="InterPro"/>
</dbReference>
<feature type="transmembrane region" description="Helical" evidence="7">
    <location>
        <begin position="294"/>
        <end position="315"/>
    </location>
</feature>
<evidence type="ECO:0000256" key="3">
    <source>
        <dbReference type="ARBA" id="ARBA00022692"/>
    </source>
</evidence>
<dbReference type="NCBIfam" id="TIGR00893">
    <property type="entry name" value="2A0114"/>
    <property type="match status" value="1"/>
</dbReference>
<feature type="transmembrane region" description="Helical" evidence="7">
    <location>
        <begin position="102"/>
        <end position="122"/>
    </location>
</feature>
<dbReference type="Gene3D" id="1.20.1250.20">
    <property type="entry name" value="MFS general substrate transporter like domains"/>
    <property type="match status" value="2"/>
</dbReference>
<evidence type="ECO:0000313" key="9">
    <source>
        <dbReference type="EMBL" id="AMB87028.1"/>
    </source>
</evidence>
<accession>A0A0X1T4R9</accession>
<keyword evidence="2" id="KW-0813">Transport</keyword>
<dbReference type="CDD" id="cd17319">
    <property type="entry name" value="MFS_ExuT_GudP_like"/>
    <property type="match status" value="1"/>
</dbReference>
<protein>
    <submittedName>
        <fullName evidence="9">MFS transporter</fullName>
    </submittedName>
</protein>
<dbReference type="STRING" id="46677.AWM79_17670"/>
<feature type="transmembrane region" description="Helical" evidence="7">
    <location>
        <begin position="128"/>
        <end position="148"/>
    </location>
</feature>
<evidence type="ECO:0000256" key="7">
    <source>
        <dbReference type="SAM" id="Phobius"/>
    </source>
</evidence>
<dbReference type="Proteomes" id="UP000063229">
    <property type="component" value="Chromosome"/>
</dbReference>
<feature type="transmembrane region" description="Helical" evidence="7">
    <location>
        <begin position="415"/>
        <end position="438"/>
    </location>
</feature>
<proteinExistence type="predicted"/>
<organism evidence="9 10">
    <name type="scientific">Pseudomonas agarici</name>
    <dbReference type="NCBI Taxonomy" id="46677"/>
    <lineage>
        <taxon>Bacteria</taxon>
        <taxon>Pseudomonadati</taxon>
        <taxon>Pseudomonadota</taxon>
        <taxon>Gammaproteobacteria</taxon>
        <taxon>Pseudomonadales</taxon>
        <taxon>Pseudomonadaceae</taxon>
        <taxon>Pseudomonas</taxon>
    </lineage>
</organism>
<dbReference type="EMBL" id="CP014135">
    <property type="protein sequence ID" value="AMB87028.1"/>
    <property type="molecule type" value="Genomic_DNA"/>
</dbReference>
<keyword evidence="3 7" id="KW-0812">Transmembrane</keyword>
<dbReference type="InterPro" id="IPR036259">
    <property type="entry name" value="MFS_trans_sf"/>
</dbReference>
<feature type="transmembrane region" description="Helical" evidence="7">
    <location>
        <begin position="384"/>
        <end position="409"/>
    </location>
</feature>
<evidence type="ECO:0000256" key="5">
    <source>
        <dbReference type="ARBA" id="ARBA00022989"/>
    </source>
</evidence>
<dbReference type="KEGG" id="pagb:AWM79_17670"/>
<feature type="transmembrane region" description="Helical" evidence="7">
    <location>
        <begin position="351"/>
        <end position="372"/>
    </location>
</feature>
<gene>
    <name evidence="9" type="ORF">AWM79_17670</name>
</gene>
<dbReference type="InterPro" id="IPR020846">
    <property type="entry name" value="MFS_dom"/>
</dbReference>
<keyword evidence="10" id="KW-1185">Reference proteome</keyword>
<dbReference type="GO" id="GO:0016020">
    <property type="term" value="C:membrane"/>
    <property type="evidence" value="ECO:0007669"/>
    <property type="project" value="UniProtKB-SubCell"/>
</dbReference>
<dbReference type="Pfam" id="PF07690">
    <property type="entry name" value="MFS_1"/>
    <property type="match status" value="1"/>
</dbReference>